<feature type="compositionally biased region" description="Pro residues" evidence="1">
    <location>
        <begin position="374"/>
        <end position="386"/>
    </location>
</feature>
<proteinExistence type="predicted"/>
<dbReference type="PANTHER" id="PTHR28241">
    <property type="entry name" value="MITOCHONDRIAL IMPORT PROTEIN 1"/>
    <property type="match status" value="1"/>
</dbReference>
<accession>A0A8K0JKT9</accession>
<evidence type="ECO:0000313" key="3">
    <source>
        <dbReference type="EMBL" id="KAG7531256.1"/>
    </source>
</evidence>
<reference evidence="3" key="1">
    <citation type="submission" date="2020-04" db="EMBL/GenBank/DDBJ databases">
        <title>Analysis of mating type loci in Filobasidium floriforme.</title>
        <authorList>
            <person name="Nowrousian M."/>
        </authorList>
    </citation>
    <scope>NUCLEOTIDE SEQUENCE</scope>
    <source>
        <strain evidence="3">CBS 6242</strain>
    </source>
</reference>
<evidence type="ECO:0000256" key="2">
    <source>
        <dbReference type="SAM" id="Phobius"/>
    </source>
</evidence>
<dbReference type="EMBL" id="JABELV010000096">
    <property type="protein sequence ID" value="KAG7531256.1"/>
    <property type="molecule type" value="Genomic_DNA"/>
</dbReference>
<feature type="transmembrane region" description="Helical" evidence="2">
    <location>
        <begin position="406"/>
        <end position="431"/>
    </location>
</feature>
<dbReference type="PANTHER" id="PTHR28241:SF1">
    <property type="entry name" value="MITOCHONDRIAL IMPORT PROTEIN 1"/>
    <property type="match status" value="1"/>
</dbReference>
<dbReference type="GO" id="GO:0070096">
    <property type="term" value="P:mitochondrial outer membrane translocase complex assembly"/>
    <property type="evidence" value="ECO:0007669"/>
    <property type="project" value="TreeGrafter"/>
</dbReference>
<keyword evidence="2" id="KW-1133">Transmembrane helix</keyword>
<dbReference type="Pfam" id="PF08219">
    <property type="entry name" value="TOM13"/>
    <property type="match status" value="1"/>
</dbReference>
<keyword evidence="2" id="KW-0472">Membrane</keyword>
<keyword evidence="2" id="KW-0812">Transmembrane</keyword>
<dbReference type="GO" id="GO:0045040">
    <property type="term" value="P:protein insertion into mitochondrial outer membrane"/>
    <property type="evidence" value="ECO:0007669"/>
    <property type="project" value="TreeGrafter"/>
</dbReference>
<feature type="compositionally biased region" description="Basic and acidic residues" evidence="1">
    <location>
        <begin position="119"/>
        <end position="164"/>
    </location>
</feature>
<feature type="compositionally biased region" description="Low complexity" evidence="1">
    <location>
        <begin position="311"/>
        <end position="350"/>
    </location>
</feature>
<name>A0A8K0JKT9_9TREE</name>
<feature type="compositionally biased region" description="Basic and acidic residues" evidence="1">
    <location>
        <begin position="237"/>
        <end position="253"/>
    </location>
</feature>
<dbReference type="InterPro" id="IPR013262">
    <property type="entry name" value="OMP_MIM1/TOM13_mt"/>
</dbReference>
<gene>
    <name evidence="3" type="ORF">FFLO_04498</name>
</gene>
<comment type="caution">
    <text evidence="3">The sequence shown here is derived from an EMBL/GenBank/DDBJ whole genome shotgun (WGS) entry which is preliminary data.</text>
</comment>
<evidence type="ECO:0000313" key="4">
    <source>
        <dbReference type="Proteomes" id="UP000812966"/>
    </source>
</evidence>
<sequence>MANEHNNDSGDDSLASSFVSSFSFPPPSPKVPKEKNAEAGLTDIHLDQPTLIIPAEQNQNEDAPDPIQSSHKGDQSGDPSSVENPVETAKNTAKADEDWKSVLDKNLEVWRGESSVARTKSESTRLRLEEERVRFEKENVQKKKDEEKRKKQEEEDAEVERKLQELLNAPASSSKSIAGQKRRSSQVKQDKERKRWNAVRDAWEIVRDGSSATVPDDEVEADPRDLTAGDAGGLAEPGHRQGAEVLKQAHETITKISQGDGNLDPTPASAQRRNDLLSAETGDASNRRQAVGTSWKDASESIAAEKGATEPSAPSQSQGQAGASSSSKIVSSRSTSTNAVASSSSFSSTRRSGDEKSQSDSKNKDDDKVEIGPIPTPSPLSGPPYQPPSLTLSLFTSPSHRSIARIAAVVGINLILPFINGVMLGFGEIFARETVIFGRRLWRGEATLRSLWRPSAGGNLAGLGLGLDSFGETV</sequence>
<protein>
    <submittedName>
        <fullName evidence="3">Uncharacterized protein</fullName>
    </submittedName>
</protein>
<feature type="region of interest" description="Disordered" evidence="1">
    <location>
        <begin position="1"/>
        <end position="386"/>
    </location>
</feature>
<keyword evidence="4" id="KW-1185">Reference proteome</keyword>
<feature type="compositionally biased region" description="Basic and acidic residues" evidence="1">
    <location>
        <begin position="351"/>
        <end position="370"/>
    </location>
</feature>
<organism evidence="3 4">
    <name type="scientific">Filobasidium floriforme</name>
    <dbReference type="NCBI Taxonomy" id="5210"/>
    <lineage>
        <taxon>Eukaryota</taxon>
        <taxon>Fungi</taxon>
        <taxon>Dikarya</taxon>
        <taxon>Basidiomycota</taxon>
        <taxon>Agaricomycotina</taxon>
        <taxon>Tremellomycetes</taxon>
        <taxon>Filobasidiales</taxon>
        <taxon>Filobasidiaceae</taxon>
        <taxon>Filobasidium</taxon>
    </lineage>
</organism>
<evidence type="ECO:0000256" key="1">
    <source>
        <dbReference type="SAM" id="MobiDB-lite"/>
    </source>
</evidence>
<dbReference type="GO" id="GO:0005741">
    <property type="term" value="C:mitochondrial outer membrane"/>
    <property type="evidence" value="ECO:0007669"/>
    <property type="project" value="InterPro"/>
</dbReference>
<feature type="compositionally biased region" description="Basic and acidic residues" evidence="1">
    <location>
        <begin position="93"/>
        <end position="111"/>
    </location>
</feature>
<dbReference type="AlphaFoldDB" id="A0A8K0JKT9"/>
<feature type="compositionally biased region" description="Polar residues" evidence="1">
    <location>
        <begin position="283"/>
        <end position="292"/>
    </location>
</feature>
<dbReference type="OrthoDB" id="5529571at2759"/>
<dbReference type="Proteomes" id="UP000812966">
    <property type="component" value="Unassembled WGS sequence"/>
</dbReference>